<gene>
    <name evidence="1" type="ORF">HYALB_00001512</name>
</gene>
<dbReference type="AlphaFoldDB" id="A0A9N9L914"/>
<evidence type="ECO:0000313" key="1">
    <source>
        <dbReference type="EMBL" id="CAG8970730.1"/>
    </source>
</evidence>
<organism evidence="1 2">
    <name type="scientific">Hymenoscyphus albidus</name>
    <dbReference type="NCBI Taxonomy" id="595503"/>
    <lineage>
        <taxon>Eukaryota</taxon>
        <taxon>Fungi</taxon>
        <taxon>Dikarya</taxon>
        <taxon>Ascomycota</taxon>
        <taxon>Pezizomycotina</taxon>
        <taxon>Leotiomycetes</taxon>
        <taxon>Helotiales</taxon>
        <taxon>Helotiaceae</taxon>
        <taxon>Hymenoscyphus</taxon>
    </lineage>
</organism>
<proteinExistence type="predicted"/>
<dbReference type="OrthoDB" id="3045089at2759"/>
<reference evidence="1" key="1">
    <citation type="submission" date="2021-07" db="EMBL/GenBank/DDBJ databases">
        <authorList>
            <person name="Durling M."/>
        </authorList>
    </citation>
    <scope>NUCLEOTIDE SEQUENCE</scope>
</reference>
<dbReference type="Proteomes" id="UP000701801">
    <property type="component" value="Unassembled WGS sequence"/>
</dbReference>
<keyword evidence="2" id="KW-1185">Reference proteome</keyword>
<dbReference type="EMBL" id="CAJVRM010000002">
    <property type="protein sequence ID" value="CAG8970730.1"/>
    <property type="molecule type" value="Genomic_DNA"/>
</dbReference>
<sequence length="426" mass="48195">MVPAFGFSVGDFVQLIAFGASSEFQHVMLELGALQKILSQLAALTPNEHNAHHVNAIRGMALACQVPLQEFLVKIEHYEKTLGPWARTSLSVAAKKAKWAVFVAEDVVKFRALISAKIISINLLLCLQISETISTQGRRAGKRHNQLMMSIEMHRSKIDSLSKESREMRDDMIHSQRSTNRKISELKGDIESKLEKVSENTTRLAQSYNSMNLLLFSSRASFFCLRVLSAQVLNFLRAFPAEIRALLEKILRVNMQMYATLVRIQTQLASSPQFPGTENIVFEDGLGVVRELPYEWFKHWEVSHYDGLRHLSSQPGHFPGLVTLFRIVDAFWNMAYLRKEEGEEIEFYRNLGIHSTGKSHEDLLLATDGLALRLGFAVFREKALSSAHLDKPVPLIDWPHQIWNGEVRIEANHIAAEDGQGFSESN</sequence>
<dbReference type="PANTHER" id="PTHR38886">
    <property type="entry name" value="SESA DOMAIN-CONTAINING PROTEIN"/>
    <property type="match status" value="1"/>
</dbReference>
<accession>A0A9N9L914</accession>
<evidence type="ECO:0000313" key="2">
    <source>
        <dbReference type="Proteomes" id="UP000701801"/>
    </source>
</evidence>
<dbReference type="PANTHER" id="PTHR38886:SF1">
    <property type="entry name" value="NACHT-NTPASE AND P-LOOP NTPASES N-TERMINAL DOMAIN-CONTAINING PROTEIN"/>
    <property type="match status" value="1"/>
</dbReference>
<protein>
    <submittedName>
        <fullName evidence="1">Uncharacterized protein</fullName>
    </submittedName>
</protein>
<comment type="caution">
    <text evidence="1">The sequence shown here is derived from an EMBL/GenBank/DDBJ whole genome shotgun (WGS) entry which is preliminary data.</text>
</comment>
<name>A0A9N9L914_9HELO</name>